<proteinExistence type="predicted"/>
<sequence length="74" mass="8363">MRLGLDCLPLTLDARRGAWLPMDQTSMRRLAEEEYNLSRSGAVTRPPAGVHKSEMTESRCPSESGTEPTRLCWR</sequence>
<dbReference type="Proteomes" id="UP000292082">
    <property type="component" value="Unassembled WGS sequence"/>
</dbReference>
<keyword evidence="4" id="KW-1185">Reference proteome</keyword>
<evidence type="ECO:0000313" key="2">
    <source>
        <dbReference type="EMBL" id="TBU26680.1"/>
    </source>
</evidence>
<reference evidence="3 4" key="1">
    <citation type="submission" date="2019-01" db="EMBL/GenBank/DDBJ databases">
        <title>Draft genome sequences of three monokaryotic isolates of the white-rot basidiomycete fungus Dichomitus squalens.</title>
        <authorList>
            <consortium name="DOE Joint Genome Institute"/>
            <person name="Lopez S.C."/>
            <person name="Andreopoulos B."/>
            <person name="Pangilinan J."/>
            <person name="Lipzen A."/>
            <person name="Riley R."/>
            <person name="Ahrendt S."/>
            <person name="Ng V."/>
            <person name="Barry K."/>
            <person name="Daum C."/>
            <person name="Grigoriev I.V."/>
            <person name="Hilden K.S."/>
            <person name="Makela M.R."/>
            <person name="de Vries R.P."/>
        </authorList>
    </citation>
    <scope>NUCLEOTIDE SEQUENCE [LARGE SCALE GENOMIC DNA]</scope>
    <source>
        <strain evidence="3 4">CBS 464.89</strain>
        <strain evidence="2">OM18370.1</strain>
    </source>
</reference>
<dbReference type="EMBL" id="ML143442">
    <property type="protein sequence ID" value="TBU26680.1"/>
    <property type="molecule type" value="Genomic_DNA"/>
</dbReference>
<dbReference type="AlphaFoldDB" id="A0A4Q9NP82"/>
<gene>
    <name evidence="3" type="ORF">BD310DRAFT_441583</name>
    <name evidence="2" type="ORF">BD311DRAFT_779487</name>
</gene>
<feature type="region of interest" description="Disordered" evidence="1">
    <location>
        <begin position="34"/>
        <end position="74"/>
    </location>
</feature>
<dbReference type="Proteomes" id="UP000292957">
    <property type="component" value="Unassembled WGS sequence"/>
</dbReference>
<organism evidence="3 4">
    <name type="scientific">Dichomitus squalens</name>
    <dbReference type="NCBI Taxonomy" id="114155"/>
    <lineage>
        <taxon>Eukaryota</taxon>
        <taxon>Fungi</taxon>
        <taxon>Dikarya</taxon>
        <taxon>Basidiomycota</taxon>
        <taxon>Agaricomycotina</taxon>
        <taxon>Agaricomycetes</taxon>
        <taxon>Polyporales</taxon>
        <taxon>Polyporaceae</taxon>
        <taxon>Dichomitus</taxon>
    </lineage>
</organism>
<protein>
    <submittedName>
        <fullName evidence="3">Uncharacterized protein</fullName>
    </submittedName>
</protein>
<accession>A0A4Q9NP82</accession>
<name>A0A4Q9NP82_9APHY</name>
<evidence type="ECO:0000313" key="3">
    <source>
        <dbReference type="EMBL" id="TBU58939.1"/>
    </source>
</evidence>
<evidence type="ECO:0000256" key="1">
    <source>
        <dbReference type="SAM" id="MobiDB-lite"/>
    </source>
</evidence>
<evidence type="ECO:0000313" key="4">
    <source>
        <dbReference type="Proteomes" id="UP000292082"/>
    </source>
</evidence>
<dbReference type="EMBL" id="ML145119">
    <property type="protein sequence ID" value="TBU58939.1"/>
    <property type="molecule type" value="Genomic_DNA"/>
</dbReference>